<protein>
    <submittedName>
        <fullName evidence="1">Glycoside hydrolase family 81 protein</fullName>
    </submittedName>
</protein>
<dbReference type="Proteomes" id="UP000814033">
    <property type="component" value="Unassembled WGS sequence"/>
</dbReference>
<dbReference type="EMBL" id="MU275967">
    <property type="protein sequence ID" value="KAI0044919.1"/>
    <property type="molecule type" value="Genomic_DNA"/>
</dbReference>
<keyword evidence="2" id="KW-1185">Reference proteome</keyword>
<reference evidence="1" key="1">
    <citation type="submission" date="2021-02" db="EMBL/GenBank/DDBJ databases">
        <authorList>
            <consortium name="DOE Joint Genome Institute"/>
            <person name="Ahrendt S."/>
            <person name="Looney B.P."/>
            <person name="Miyauchi S."/>
            <person name="Morin E."/>
            <person name="Drula E."/>
            <person name="Courty P.E."/>
            <person name="Chicoki N."/>
            <person name="Fauchery L."/>
            <person name="Kohler A."/>
            <person name="Kuo A."/>
            <person name="Labutti K."/>
            <person name="Pangilinan J."/>
            <person name="Lipzen A."/>
            <person name="Riley R."/>
            <person name="Andreopoulos W."/>
            <person name="He G."/>
            <person name="Johnson J."/>
            <person name="Barry K.W."/>
            <person name="Grigoriev I.V."/>
            <person name="Nagy L."/>
            <person name="Hibbett D."/>
            <person name="Henrissat B."/>
            <person name="Matheny P.B."/>
            <person name="Labbe J."/>
            <person name="Martin F."/>
        </authorList>
    </citation>
    <scope>NUCLEOTIDE SEQUENCE</scope>
    <source>
        <strain evidence="1">FP105234-sp</strain>
    </source>
</reference>
<evidence type="ECO:0000313" key="2">
    <source>
        <dbReference type="Proteomes" id="UP000814033"/>
    </source>
</evidence>
<reference evidence="1" key="2">
    <citation type="journal article" date="2022" name="New Phytol.">
        <title>Evolutionary transition to the ectomycorrhizal habit in the genomes of a hyperdiverse lineage of mushroom-forming fungi.</title>
        <authorList>
            <person name="Looney B."/>
            <person name="Miyauchi S."/>
            <person name="Morin E."/>
            <person name="Drula E."/>
            <person name="Courty P.E."/>
            <person name="Kohler A."/>
            <person name="Kuo A."/>
            <person name="LaButti K."/>
            <person name="Pangilinan J."/>
            <person name="Lipzen A."/>
            <person name="Riley R."/>
            <person name="Andreopoulos W."/>
            <person name="He G."/>
            <person name="Johnson J."/>
            <person name="Nolan M."/>
            <person name="Tritt A."/>
            <person name="Barry K.W."/>
            <person name="Grigoriev I.V."/>
            <person name="Nagy L.G."/>
            <person name="Hibbett D."/>
            <person name="Henrissat B."/>
            <person name="Matheny P.B."/>
            <person name="Labbe J."/>
            <person name="Martin F.M."/>
        </authorList>
    </citation>
    <scope>NUCLEOTIDE SEQUENCE</scope>
    <source>
        <strain evidence="1">FP105234-sp</strain>
    </source>
</reference>
<accession>A0ACB8RKZ6</accession>
<sequence length="849" mass="90819">MRSLVQSLARATAILAAAGCVSANIFGPIGTDRPAPAGGSISVDQPPNTFFQGFSPPYPTNNWWAGYAAGDGTAVSAGPFPYESNLTPTSIQFGISTSRQWDGVSIKQPTQTDWGAGFVEHNGNAQNHKALSWDTQTVTLQYFTGASTLTSYLVPGSPYLTFNYAGATPVFTSGQGLITSFGGTAVPNGGSVTKSGTQFLVVNTAGTYIIYSLNGNITLTATAANGSGTVKASAQFNGVIRVAKLNDPSHKALLDQYVANYPTAVTLDYSFSSSAPQATLKFIWTVTGNSANLLLLTWPHHRSKLQSPNFPATTALNYLTTKGWMYPVIGNTWNLLYNLPTIDWNAPRTPDSSCTAQIIQGLVYEVGKLSATTPSIPGDFYNWGNAIAAKARLALIADHVGRQDLIPPVIAYLKASYAYWFQASSAVVPAFETAWGGIINKAGYNNVWVDYGNGYYNVNHFHYGYFLTGAAVIAKYDSTWRSQYQTQINWYLRDIVNPTPADPFFPVTRHRDWFAGHSWASGIANGAGSRDQESSGEAINGYYGAMLWAEVIGDTDIKNYARLLIATEQHATQVYWHLYPSASPTDRDNPYPEASVRSLITMGNVEDWQSGAWLFWGAQKVEIAAIQILPVTPVNEYLYDSAWVNNIISYTANELSNSTYADAWKSVIYLAYSNANPQDAATRSAGLTDWGTGNTYTNQVYFLSTRPNTGGTICSAAQANPLGNYTIQVASSGKYVVASAASPNLVASATTKSAASVFNLAFAPNAGTLQLVASSQYVTADQSGTFALAAARGVASTWEIFVVRQKVGAAAGVYSIKAASNGLYVTVGADGSLLNNGATEASSIGFKFA</sequence>
<keyword evidence="1" id="KW-0378">Hydrolase</keyword>
<evidence type="ECO:0000313" key="1">
    <source>
        <dbReference type="EMBL" id="KAI0044919.1"/>
    </source>
</evidence>
<comment type="caution">
    <text evidence="1">The sequence shown here is derived from an EMBL/GenBank/DDBJ whole genome shotgun (WGS) entry which is preliminary data.</text>
</comment>
<gene>
    <name evidence="1" type="ORF">FA95DRAFT_1622296</name>
</gene>
<organism evidence="1 2">
    <name type="scientific">Auriscalpium vulgare</name>
    <dbReference type="NCBI Taxonomy" id="40419"/>
    <lineage>
        <taxon>Eukaryota</taxon>
        <taxon>Fungi</taxon>
        <taxon>Dikarya</taxon>
        <taxon>Basidiomycota</taxon>
        <taxon>Agaricomycotina</taxon>
        <taxon>Agaricomycetes</taxon>
        <taxon>Russulales</taxon>
        <taxon>Auriscalpiaceae</taxon>
        <taxon>Auriscalpium</taxon>
    </lineage>
</organism>
<proteinExistence type="predicted"/>
<name>A0ACB8RKZ6_9AGAM</name>